<evidence type="ECO:0000259" key="1">
    <source>
        <dbReference type="PROSITE" id="PS51464"/>
    </source>
</evidence>
<comment type="caution">
    <text evidence="2">The sequence shown here is derived from an EMBL/GenBank/DDBJ whole genome shotgun (WGS) entry which is preliminary data.</text>
</comment>
<dbReference type="PANTHER" id="PTHR30390:SF8">
    <property type="entry name" value="SUGAR ISOMERASE (SIS)"/>
    <property type="match status" value="1"/>
</dbReference>
<organism evidence="2 3">
    <name type="scientific">Pseudonocardia oceani</name>
    <dbReference type="NCBI Taxonomy" id="2792013"/>
    <lineage>
        <taxon>Bacteria</taxon>
        <taxon>Bacillati</taxon>
        <taxon>Actinomycetota</taxon>
        <taxon>Actinomycetes</taxon>
        <taxon>Pseudonocardiales</taxon>
        <taxon>Pseudonocardiaceae</taxon>
        <taxon>Pseudonocardia</taxon>
    </lineage>
</organism>
<sequence>MMSFAGRYLDTWRRVAATVDLEAVDRAVGLLDEARGRDATVWTVGNGGGSALASHLAIGLTLNTRRSGGRPFRASNLGADAAALSAATNDFGADYALQAVFECNARPGDVLCAFSVSGESAGVNNTITAAARHHVLVIALVGTPESTTARLADCPILLGSAEPGIAEDVASAVMHAMYCTFMYETRERLLTGFPG</sequence>
<gene>
    <name evidence="2" type="ORF">I4I82_33065</name>
</gene>
<dbReference type="InterPro" id="IPR001347">
    <property type="entry name" value="SIS_dom"/>
</dbReference>
<proteinExistence type="predicted"/>
<name>A0ABS6UKZ4_9PSEU</name>
<feature type="domain" description="SIS" evidence="1">
    <location>
        <begin position="27"/>
        <end position="188"/>
    </location>
</feature>
<protein>
    <submittedName>
        <fullName evidence="2">SIS domain-containing protein</fullName>
    </submittedName>
</protein>
<dbReference type="Pfam" id="PF13580">
    <property type="entry name" value="SIS_2"/>
    <property type="match status" value="1"/>
</dbReference>
<dbReference type="Proteomes" id="UP000694300">
    <property type="component" value="Unassembled WGS sequence"/>
</dbReference>
<keyword evidence="3" id="KW-1185">Reference proteome</keyword>
<evidence type="ECO:0000313" key="3">
    <source>
        <dbReference type="Proteomes" id="UP000694300"/>
    </source>
</evidence>
<dbReference type="InterPro" id="IPR050099">
    <property type="entry name" value="SIS_GmhA/DiaA_subfam"/>
</dbReference>
<accession>A0ABS6UKZ4</accession>
<dbReference type="PANTHER" id="PTHR30390">
    <property type="entry name" value="SEDOHEPTULOSE 7-PHOSPHATE ISOMERASE / DNAA INITIATOR-ASSOCIATING FACTOR FOR REPLICATION INITIATION"/>
    <property type="match status" value="1"/>
</dbReference>
<dbReference type="RefSeq" id="WP_218590538.1">
    <property type="nucleotide sequence ID" value="NZ_JADQDE010000015.1"/>
</dbReference>
<dbReference type="PROSITE" id="PS51464">
    <property type="entry name" value="SIS"/>
    <property type="match status" value="1"/>
</dbReference>
<evidence type="ECO:0000313" key="2">
    <source>
        <dbReference type="EMBL" id="MBW0132479.1"/>
    </source>
</evidence>
<reference evidence="2 3" key="1">
    <citation type="submission" date="2020-11" db="EMBL/GenBank/DDBJ databases">
        <title>Pseudonocardia abyssalis sp. nov. and Pseudonocardia oceani sp. nov., description and phylogenomic analysis of two novel actinomycetes isolated from the deep Southern Ocean.</title>
        <authorList>
            <person name="Parra J."/>
        </authorList>
    </citation>
    <scope>NUCLEOTIDE SEQUENCE [LARGE SCALE GENOMIC DNA]</scope>
    <source>
        <strain evidence="3">KRD185</strain>
    </source>
</reference>
<dbReference type="EMBL" id="JADQDF010000002">
    <property type="protein sequence ID" value="MBW0132479.1"/>
    <property type="molecule type" value="Genomic_DNA"/>
</dbReference>